<gene>
    <name evidence="2" type="ORF">BDV36DRAFT_237794</name>
</gene>
<organism evidence="2 3">
    <name type="scientific">Aspergillus pseudocaelatus</name>
    <dbReference type="NCBI Taxonomy" id="1825620"/>
    <lineage>
        <taxon>Eukaryota</taxon>
        <taxon>Fungi</taxon>
        <taxon>Dikarya</taxon>
        <taxon>Ascomycota</taxon>
        <taxon>Pezizomycotina</taxon>
        <taxon>Eurotiomycetes</taxon>
        <taxon>Eurotiomycetidae</taxon>
        <taxon>Eurotiales</taxon>
        <taxon>Aspergillaceae</taxon>
        <taxon>Aspergillus</taxon>
        <taxon>Aspergillus subgen. Circumdati</taxon>
    </lineage>
</organism>
<sequence length="75" mass="8618">MPYFRYVLLLFWVSMIWKSICQLDQPCPHRSKLLIITMQIFQSSRTAVDPSGWAEVMNNSFACSSFFSPRGASGH</sequence>
<proteinExistence type="predicted"/>
<evidence type="ECO:0000313" key="2">
    <source>
        <dbReference type="EMBL" id="KAE8414723.1"/>
    </source>
</evidence>
<evidence type="ECO:0000256" key="1">
    <source>
        <dbReference type="SAM" id="SignalP"/>
    </source>
</evidence>
<feature type="chain" id="PRO_5046970286" description="Secreted protein" evidence="1">
    <location>
        <begin position="23"/>
        <end position="75"/>
    </location>
</feature>
<evidence type="ECO:0000313" key="3">
    <source>
        <dbReference type="Proteomes" id="UP000325395"/>
    </source>
</evidence>
<feature type="signal peptide" evidence="1">
    <location>
        <begin position="1"/>
        <end position="22"/>
    </location>
</feature>
<keyword evidence="3" id="KW-1185">Reference proteome</keyword>
<dbReference type="Proteomes" id="UP000325395">
    <property type="component" value="Unassembled WGS sequence"/>
</dbReference>
<reference evidence="2 3" key="1">
    <citation type="submission" date="2019-04" db="EMBL/GenBank/DDBJ databases">
        <authorList>
            <consortium name="DOE Joint Genome Institute"/>
            <person name="Mondo S."/>
            <person name="Kjaerbolling I."/>
            <person name="Vesth T."/>
            <person name="Frisvad J.C."/>
            <person name="Nybo J.L."/>
            <person name="Theobald S."/>
            <person name="Kildgaard S."/>
            <person name="Isbrandt T."/>
            <person name="Kuo A."/>
            <person name="Sato A."/>
            <person name="Lyhne E.K."/>
            <person name="Kogle M.E."/>
            <person name="Wiebenga A."/>
            <person name="Kun R.S."/>
            <person name="Lubbers R.J."/>
            <person name="Makela M.R."/>
            <person name="Barry K."/>
            <person name="Chovatia M."/>
            <person name="Clum A."/>
            <person name="Daum C."/>
            <person name="Haridas S."/>
            <person name="He G."/>
            <person name="LaButti K."/>
            <person name="Lipzen A."/>
            <person name="Riley R."/>
            <person name="Salamov A."/>
            <person name="Simmons B.A."/>
            <person name="Magnuson J.K."/>
            <person name="Henrissat B."/>
            <person name="Mortensen U.H."/>
            <person name="Larsen T.O."/>
            <person name="Devries R.P."/>
            <person name="Grigoriev I.V."/>
            <person name="Machida M."/>
            <person name="Baker S.E."/>
            <person name="Andersen M.R."/>
            <person name="Cantor M.N."/>
            <person name="Hua S.X."/>
        </authorList>
    </citation>
    <scope>NUCLEOTIDE SEQUENCE [LARGE SCALE GENOMIC DNA]</scope>
    <source>
        <strain evidence="2 3">CBS 117616</strain>
    </source>
</reference>
<protein>
    <recommendedName>
        <fullName evidence="4">Secreted protein</fullName>
    </recommendedName>
</protein>
<accession>A0ABQ6WDQ4</accession>
<name>A0ABQ6WDQ4_9EURO</name>
<dbReference type="EMBL" id="ML735780">
    <property type="protein sequence ID" value="KAE8414723.1"/>
    <property type="molecule type" value="Genomic_DNA"/>
</dbReference>
<keyword evidence="1" id="KW-0732">Signal</keyword>
<evidence type="ECO:0008006" key="4">
    <source>
        <dbReference type="Google" id="ProtNLM"/>
    </source>
</evidence>